<dbReference type="AlphaFoldDB" id="A0A382AJV8"/>
<organism evidence="1">
    <name type="scientific">marine metagenome</name>
    <dbReference type="NCBI Taxonomy" id="408172"/>
    <lineage>
        <taxon>unclassified sequences</taxon>
        <taxon>metagenomes</taxon>
        <taxon>ecological metagenomes</taxon>
    </lineage>
</organism>
<accession>A0A382AJV8</accession>
<gene>
    <name evidence="1" type="ORF">METZ01_LOCUS154523</name>
</gene>
<protein>
    <submittedName>
        <fullName evidence="1">Uncharacterized protein</fullName>
    </submittedName>
</protein>
<proteinExistence type="predicted"/>
<dbReference type="EMBL" id="UINC01025669">
    <property type="protein sequence ID" value="SVB01669.1"/>
    <property type="molecule type" value="Genomic_DNA"/>
</dbReference>
<name>A0A382AJV8_9ZZZZ</name>
<evidence type="ECO:0000313" key="1">
    <source>
        <dbReference type="EMBL" id="SVB01669.1"/>
    </source>
</evidence>
<sequence length="34" mass="3563">MLEIICDLARALAVSGSLTATVISACKVQQEDNV</sequence>
<reference evidence="1" key="1">
    <citation type="submission" date="2018-05" db="EMBL/GenBank/DDBJ databases">
        <authorList>
            <person name="Lanie J.A."/>
            <person name="Ng W.-L."/>
            <person name="Kazmierczak K.M."/>
            <person name="Andrzejewski T.M."/>
            <person name="Davidsen T.M."/>
            <person name="Wayne K.J."/>
            <person name="Tettelin H."/>
            <person name="Glass J.I."/>
            <person name="Rusch D."/>
            <person name="Podicherti R."/>
            <person name="Tsui H.-C.T."/>
            <person name="Winkler M.E."/>
        </authorList>
    </citation>
    <scope>NUCLEOTIDE SEQUENCE</scope>
</reference>